<evidence type="ECO:0008006" key="3">
    <source>
        <dbReference type="Google" id="ProtNLM"/>
    </source>
</evidence>
<comment type="caution">
    <text evidence="1">The sequence shown here is derived from an EMBL/GenBank/DDBJ whole genome shotgun (WGS) entry which is preliminary data.</text>
</comment>
<gene>
    <name evidence="1" type="ORF">BDP27DRAFT_1413723</name>
</gene>
<accession>A0A9P5UGB8</accession>
<dbReference type="AlphaFoldDB" id="A0A9P5UGB8"/>
<dbReference type="Gene3D" id="3.30.40.10">
    <property type="entry name" value="Zinc/RING finger domain, C3HC4 (zinc finger)"/>
    <property type="match status" value="1"/>
</dbReference>
<dbReference type="Proteomes" id="UP000772434">
    <property type="component" value="Unassembled WGS sequence"/>
</dbReference>
<reference evidence="1" key="1">
    <citation type="submission" date="2020-11" db="EMBL/GenBank/DDBJ databases">
        <authorList>
            <consortium name="DOE Joint Genome Institute"/>
            <person name="Ahrendt S."/>
            <person name="Riley R."/>
            <person name="Andreopoulos W."/>
            <person name="Labutti K."/>
            <person name="Pangilinan J."/>
            <person name="Ruiz-Duenas F.J."/>
            <person name="Barrasa J.M."/>
            <person name="Sanchez-Garcia M."/>
            <person name="Camarero S."/>
            <person name="Miyauchi S."/>
            <person name="Serrano A."/>
            <person name="Linde D."/>
            <person name="Babiker R."/>
            <person name="Drula E."/>
            <person name="Ayuso-Fernandez I."/>
            <person name="Pacheco R."/>
            <person name="Padilla G."/>
            <person name="Ferreira P."/>
            <person name="Barriuso J."/>
            <person name="Kellner H."/>
            <person name="Castanera R."/>
            <person name="Alfaro M."/>
            <person name="Ramirez L."/>
            <person name="Pisabarro A.G."/>
            <person name="Kuo A."/>
            <person name="Tritt A."/>
            <person name="Lipzen A."/>
            <person name="He G."/>
            <person name="Yan M."/>
            <person name="Ng V."/>
            <person name="Cullen D."/>
            <person name="Martin F."/>
            <person name="Rosso M.-N."/>
            <person name="Henrissat B."/>
            <person name="Hibbett D."/>
            <person name="Martinez A.T."/>
            <person name="Grigoriev I.V."/>
        </authorList>
    </citation>
    <scope>NUCLEOTIDE SEQUENCE</scope>
    <source>
        <strain evidence="1">AH 40177</strain>
    </source>
</reference>
<protein>
    <recommendedName>
        <fullName evidence="3">RING-type domain-containing protein</fullName>
    </recommendedName>
</protein>
<evidence type="ECO:0000313" key="1">
    <source>
        <dbReference type="EMBL" id="KAF9077298.1"/>
    </source>
</evidence>
<dbReference type="OrthoDB" id="6270329at2759"/>
<dbReference type="SUPFAM" id="SSF57850">
    <property type="entry name" value="RING/U-box"/>
    <property type="match status" value="1"/>
</dbReference>
<keyword evidence="2" id="KW-1185">Reference proteome</keyword>
<name>A0A9P5UGB8_9AGAR</name>
<dbReference type="InterPro" id="IPR013083">
    <property type="entry name" value="Znf_RING/FYVE/PHD"/>
</dbReference>
<proteinExistence type="predicted"/>
<evidence type="ECO:0000313" key="2">
    <source>
        <dbReference type="Proteomes" id="UP000772434"/>
    </source>
</evidence>
<sequence>MLPLPIRRRPSRTHSLPALLASISEEHDGSDGGVISKADPAVQDLKSLVPSKWSGSDPAFNARKVKLRIRTKNTLFDCDRTCGICFDLAVRPSRTRCCGIIFCEDHLNDWLKGSTNRCPACTAPCHPQTGTISLASPISPTIHRSHGTWTPHVSSGSVAGSLAIDTRGPESTTLLPMLNAVSRALNQTAVHDENECATSPWSGKQQRFYTSPVASYFTVDSPPPRAPSPIPIFSPVRRLSRDDWPSFGFDWDAAAILHFDF</sequence>
<dbReference type="EMBL" id="JADNRY010000004">
    <property type="protein sequence ID" value="KAF9077298.1"/>
    <property type="molecule type" value="Genomic_DNA"/>
</dbReference>
<organism evidence="1 2">
    <name type="scientific">Rhodocollybia butyracea</name>
    <dbReference type="NCBI Taxonomy" id="206335"/>
    <lineage>
        <taxon>Eukaryota</taxon>
        <taxon>Fungi</taxon>
        <taxon>Dikarya</taxon>
        <taxon>Basidiomycota</taxon>
        <taxon>Agaricomycotina</taxon>
        <taxon>Agaricomycetes</taxon>
        <taxon>Agaricomycetidae</taxon>
        <taxon>Agaricales</taxon>
        <taxon>Marasmiineae</taxon>
        <taxon>Omphalotaceae</taxon>
        <taxon>Rhodocollybia</taxon>
    </lineage>
</organism>